<feature type="domain" description="HAT C-terminal dimerisation" evidence="1">
    <location>
        <begin position="74"/>
        <end position="136"/>
    </location>
</feature>
<evidence type="ECO:0000259" key="1">
    <source>
        <dbReference type="Pfam" id="PF05699"/>
    </source>
</evidence>
<dbReference type="STRING" id="4540.A0A3L6QHH3"/>
<keyword evidence="3" id="KW-1185">Reference proteome</keyword>
<evidence type="ECO:0000313" key="3">
    <source>
        <dbReference type="Proteomes" id="UP000275267"/>
    </source>
</evidence>
<dbReference type="PANTHER" id="PTHR11697:SF230">
    <property type="entry name" value="ZINC FINGER, MYM DOMAIN CONTAINING 1"/>
    <property type="match status" value="1"/>
</dbReference>
<dbReference type="PANTHER" id="PTHR11697">
    <property type="entry name" value="GENERAL TRANSCRIPTION FACTOR 2-RELATED ZINC FINGER PROTEIN"/>
    <property type="match status" value="1"/>
</dbReference>
<name>A0A3L6QHH3_PANMI</name>
<organism evidence="2 3">
    <name type="scientific">Panicum miliaceum</name>
    <name type="common">Proso millet</name>
    <name type="synonym">Broomcorn millet</name>
    <dbReference type="NCBI Taxonomy" id="4540"/>
    <lineage>
        <taxon>Eukaryota</taxon>
        <taxon>Viridiplantae</taxon>
        <taxon>Streptophyta</taxon>
        <taxon>Embryophyta</taxon>
        <taxon>Tracheophyta</taxon>
        <taxon>Spermatophyta</taxon>
        <taxon>Magnoliopsida</taxon>
        <taxon>Liliopsida</taxon>
        <taxon>Poales</taxon>
        <taxon>Poaceae</taxon>
        <taxon>PACMAD clade</taxon>
        <taxon>Panicoideae</taxon>
        <taxon>Panicodae</taxon>
        <taxon>Paniceae</taxon>
        <taxon>Panicinae</taxon>
        <taxon>Panicum</taxon>
        <taxon>Panicum sect. Panicum</taxon>
    </lineage>
</organism>
<dbReference type="Proteomes" id="UP000275267">
    <property type="component" value="Unassembled WGS sequence"/>
</dbReference>
<reference evidence="3" key="1">
    <citation type="journal article" date="2019" name="Nat. Commun.">
        <title>The genome of broomcorn millet.</title>
        <authorList>
            <person name="Zou C."/>
            <person name="Miki D."/>
            <person name="Li D."/>
            <person name="Tang Q."/>
            <person name="Xiao L."/>
            <person name="Rajput S."/>
            <person name="Deng P."/>
            <person name="Jia W."/>
            <person name="Huang R."/>
            <person name="Zhang M."/>
            <person name="Sun Y."/>
            <person name="Hu J."/>
            <person name="Fu X."/>
            <person name="Schnable P.S."/>
            <person name="Li F."/>
            <person name="Zhang H."/>
            <person name="Feng B."/>
            <person name="Zhu X."/>
            <person name="Liu R."/>
            <person name="Schnable J.C."/>
            <person name="Zhu J.-K."/>
            <person name="Zhang H."/>
        </authorList>
    </citation>
    <scope>NUCLEOTIDE SEQUENCE [LARGE SCALE GENOMIC DNA]</scope>
</reference>
<dbReference type="OrthoDB" id="1728517at2759"/>
<dbReference type="GO" id="GO:0046983">
    <property type="term" value="F:protein dimerization activity"/>
    <property type="evidence" value="ECO:0007669"/>
    <property type="project" value="InterPro"/>
</dbReference>
<evidence type="ECO:0000313" key="2">
    <source>
        <dbReference type="EMBL" id="RLM80141.1"/>
    </source>
</evidence>
<sequence length="153" mass="17724">MELLSCMSALNPSNSFASFDAQKVRRLAEFYTKDIFGSDLLKLELQLDNYIDVMRQDDRFSVIENLIDLSVKLVETNSHKVYDLVYLLLKMVLLLPVAITSVERAFSSMDFVKTKRRNKISDSLLDDCLVTFIERDILEDVDEDDVVKDFYGY</sequence>
<proteinExistence type="predicted"/>
<gene>
    <name evidence="2" type="ORF">C2845_PM12G08020</name>
</gene>
<dbReference type="InterPro" id="IPR055298">
    <property type="entry name" value="AtLOH3-like"/>
</dbReference>
<protein>
    <recommendedName>
        <fullName evidence="1">HAT C-terminal dimerisation domain-containing protein</fullName>
    </recommendedName>
</protein>
<dbReference type="InterPro" id="IPR008906">
    <property type="entry name" value="HATC_C_dom"/>
</dbReference>
<dbReference type="AlphaFoldDB" id="A0A3L6QHH3"/>
<accession>A0A3L6QHH3</accession>
<dbReference type="Pfam" id="PF05699">
    <property type="entry name" value="Dimer_Tnp_hAT"/>
    <property type="match status" value="1"/>
</dbReference>
<comment type="caution">
    <text evidence="2">The sequence shown here is derived from an EMBL/GenBank/DDBJ whole genome shotgun (WGS) entry which is preliminary data.</text>
</comment>
<dbReference type="EMBL" id="PQIB02000012">
    <property type="protein sequence ID" value="RLM80141.1"/>
    <property type="molecule type" value="Genomic_DNA"/>
</dbReference>